<evidence type="ECO:0000259" key="4">
    <source>
        <dbReference type="PROSITE" id="PS50887"/>
    </source>
</evidence>
<dbReference type="InterPro" id="IPR050469">
    <property type="entry name" value="Diguanylate_Cyclase"/>
</dbReference>
<feature type="transmembrane region" description="Helical" evidence="3">
    <location>
        <begin position="60"/>
        <end position="82"/>
    </location>
</feature>
<organism evidence="5 6">
    <name type="scientific">Inhella proteolytica</name>
    <dbReference type="NCBI Taxonomy" id="2795029"/>
    <lineage>
        <taxon>Bacteria</taxon>
        <taxon>Pseudomonadati</taxon>
        <taxon>Pseudomonadota</taxon>
        <taxon>Betaproteobacteria</taxon>
        <taxon>Burkholderiales</taxon>
        <taxon>Sphaerotilaceae</taxon>
        <taxon>Inhella</taxon>
    </lineage>
</organism>
<dbReference type="EC" id="2.7.7.65" evidence="1"/>
<gene>
    <name evidence="5" type="ORF">I7X39_08280</name>
</gene>
<reference evidence="5" key="1">
    <citation type="submission" date="2020-12" db="EMBL/GenBank/DDBJ databases">
        <title>The genome sequence of Inhella sp. 1Y17.</title>
        <authorList>
            <person name="Liu Y."/>
        </authorList>
    </citation>
    <scope>NUCLEOTIDE SEQUENCE</scope>
    <source>
        <strain evidence="5">1Y17</strain>
    </source>
</reference>
<keyword evidence="3" id="KW-0812">Transmembrane</keyword>
<evidence type="ECO:0000313" key="5">
    <source>
        <dbReference type="EMBL" id="MBH9576900.1"/>
    </source>
</evidence>
<dbReference type="SMART" id="SM00267">
    <property type="entry name" value="GGDEF"/>
    <property type="match status" value="1"/>
</dbReference>
<accession>A0A931J666</accession>
<proteinExistence type="predicted"/>
<evidence type="ECO:0000256" key="2">
    <source>
        <dbReference type="ARBA" id="ARBA00034247"/>
    </source>
</evidence>
<dbReference type="SUPFAM" id="SSF55073">
    <property type="entry name" value="Nucleotide cyclase"/>
    <property type="match status" value="1"/>
</dbReference>
<dbReference type="AlphaFoldDB" id="A0A931J666"/>
<dbReference type="InterPro" id="IPR000160">
    <property type="entry name" value="GGDEF_dom"/>
</dbReference>
<protein>
    <recommendedName>
        <fullName evidence="1">diguanylate cyclase</fullName>
        <ecNumber evidence="1">2.7.7.65</ecNumber>
    </recommendedName>
</protein>
<dbReference type="Pfam" id="PF00990">
    <property type="entry name" value="GGDEF"/>
    <property type="match status" value="1"/>
</dbReference>
<dbReference type="PROSITE" id="PS50887">
    <property type="entry name" value="GGDEF"/>
    <property type="match status" value="1"/>
</dbReference>
<comment type="catalytic activity">
    <reaction evidence="2">
        <text>2 GTP = 3',3'-c-di-GMP + 2 diphosphate</text>
        <dbReference type="Rhea" id="RHEA:24898"/>
        <dbReference type="ChEBI" id="CHEBI:33019"/>
        <dbReference type="ChEBI" id="CHEBI:37565"/>
        <dbReference type="ChEBI" id="CHEBI:58805"/>
        <dbReference type="EC" id="2.7.7.65"/>
    </reaction>
</comment>
<dbReference type="GO" id="GO:0043709">
    <property type="term" value="P:cell adhesion involved in single-species biofilm formation"/>
    <property type="evidence" value="ECO:0007669"/>
    <property type="project" value="TreeGrafter"/>
</dbReference>
<dbReference type="RefSeq" id="WP_198110506.1">
    <property type="nucleotide sequence ID" value="NZ_JAEDAK010000004.1"/>
</dbReference>
<dbReference type="Gene3D" id="3.30.70.270">
    <property type="match status" value="1"/>
</dbReference>
<dbReference type="EMBL" id="JAEDAK010000004">
    <property type="protein sequence ID" value="MBH9576900.1"/>
    <property type="molecule type" value="Genomic_DNA"/>
</dbReference>
<feature type="transmembrane region" description="Helical" evidence="3">
    <location>
        <begin position="146"/>
        <end position="169"/>
    </location>
</feature>
<dbReference type="InterPro" id="IPR043128">
    <property type="entry name" value="Rev_trsase/Diguanyl_cyclase"/>
</dbReference>
<evidence type="ECO:0000313" key="6">
    <source>
        <dbReference type="Proteomes" id="UP000613266"/>
    </source>
</evidence>
<dbReference type="PANTHER" id="PTHR45138:SF9">
    <property type="entry name" value="DIGUANYLATE CYCLASE DGCM-RELATED"/>
    <property type="match status" value="1"/>
</dbReference>
<feature type="transmembrane region" description="Helical" evidence="3">
    <location>
        <begin position="6"/>
        <end position="28"/>
    </location>
</feature>
<comment type="caution">
    <text evidence="5">The sequence shown here is derived from an EMBL/GenBank/DDBJ whole genome shotgun (WGS) entry which is preliminary data.</text>
</comment>
<name>A0A931J666_9BURK</name>
<dbReference type="FunFam" id="3.30.70.270:FF:000001">
    <property type="entry name" value="Diguanylate cyclase domain protein"/>
    <property type="match status" value="1"/>
</dbReference>
<feature type="domain" description="GGDEF" evidence="4">
    <location>
        <begin position="252"/>
        <end position="385"/>
    </location>
</feature>
<dbReference type="CDD" id="cd01949">
    <property type="entry name" value="GGDEF"/>
    <property type="match status" value="1"/>
</dbReference>
<keyword evidence="3" id="KW-1133">Transmembrane helix</keyword>
<evidence type="ECO:0000256" key="3">
    <source>
        <dbReference type="SAM" id="Phobius"/>
    </source>
</evidence>
<dbReference type="NCBIfam" id="TIGR00254">
    <property type="entry name" value="GGDEF"/>
    <property type="match status" value="1"/>
</dbReference>
<sequence>MQLHLQTVLLFAALTTAGVTVGIGLLAWRDRSAYLRDWAAALVAVCLGLALYGLREGLAAWLGVIVANLLLLSNQVFSWTGYARLFGVRRPWPWILAGYLAVAGVYVLLTYVWDSYTLRVLFFNALLCLLSAASALLLWDHRRRVGAAVLALPLGVHLLQVFLGLLRIGVTLHEGGVSQQSIYVSQGQIFVIMLNSLGVMAMAFGFMSLHAGRLLDVLETQAATDPLTGLLNRRGFDAALQREWRRHQRLGQGLALLMVDIDHFKQINDSQGHPIGDAALCHLAATLRQQLRPYDLIGRLGGEEFCVVLPGVSLELARQTAERLRRAPLGFVPEGEAAPVQMTVSIGVASGTPEDAGPEALLARADRALYQAKQQGRDRVVLSEPTA</sequence>
<evidence type="ECO:0000256" key="1">
    <source>
        <dbReference type="ARBA" id="ARBA00012528"/>
    </source>
</evidence>
<keyword evidence="6" id="KW-1185">Reference proteome</keyword>
<dbReference type="GO" id="GO:1902201">
    <property type="term" value="P:negative regulation of bacterial-type flagellum-dependent cell motility"/>
    <property type="evidence" value="ECO:0007669"/>
    <property type="project" value="TreeGrafter"/>
</dbReference>
<feature type="transmembrane region" description="Helical" evidence="3">
    <location>
        <begin position="94"/>
        <end position="113"/>
    </location>
</feature>
<keyword evidence="3" id="KW-0472">Membrane</keyword>
<dbReference type="Proteomes" id="UP000613266">
    <property type="component" value="Unassembled WGS sequence"/>
</dbReference>
<feature type="transmembrane region" description="Helical" evidence="3">
    <location>
        <begin position="119"/>
        <end position="139"/>
    </location>
</feature>
<dbReference type="InterPro" id="IPR029787">
    <property type="entry name" value="Nucleotide_cyclase"/>
</dbReference>
<dbReference type="GO" id="GO:0052621">
    <property type="term" value="F:diguanylate cyclase activity"/>
    <property type="evidence" value="ECO:0007669"/>
    <property type="project" value="UniProtKB-EC"/>
</dbReference>
<feature type="transmembrane region" description="Helical" evidence="3">
    <location>
        <begin position="189"/>
        <end position="209"/>
    </location>
</feature>
<dbReference type="PANTHER" id="PTHR45138">
    <property type="entry name" value="REGULATORY COMPONENTS OF SENSORY TRANSDUCTION SYSTEM"/>
    <property type="match status" value="1"/>
</dbReference>
<dbReference type="GO" id="GO:0005886">
    <property type="term" value="C:plasma membrane"/>
    <property type="evidence" value="ECO:0007669"/>
    <property type="project" value="TreeGrafter"/>
</dbReference>
<feature type="transmembrane region" description="Helical" evidence="3">
    <location>
        <begin position="35"/>
        <end position="54"/>
    </location>
</feature>